<evidence type="ECO:0000313" key="2">
    <source>
        <dbReference type="Proteomes" id="UP000426772"/>
    </source>
</evidence>
<evidence type="ECO:0008006" key="3">
    <source>
        <dbReference type="Google" id="ProtNLM"/>
    </source>
</evidence>
<evidence type="ECO:0000313" key="1">
    <source>
        <dbReference type="EMBL" id="TXL78992.1"/>
    </source>
</evidence>
<dbReference type="Proteomes" id="UP000426772">
    <property type="component" value="Unassembled WGS sequence"/>
</dbReference>
<dbReference type="RefSeq" id="WP_147789086.1">
    <property type="nucleotide sequence ID" value="NZ_RCNL01000003.1"/>
</dbReference>
<gene>
    <name evidence="1" type="ORF">D9O29_08760</name>
</gene>
<reference evidence="1 2" key="1">
    <citation type="submission" date="2018-10" db="EMBL/GenBank/DDBJ databases">
        <title>Draft genome sequence of Pantoea vagans isolated from corpses of the sugarcane aphid Melanaphis sacchari Zehntner.</title>
        <authorList>
            <person name="Toledo E."/>
            <person name="Pena G."/>
            <person name="Lozano L."/>
        </authorList>
    </citation>
    <scope>NUCLEOTIDE SEQUENCE [LARGE SCALE GENOMIC DNA]</scope>
    <source>
        <strain evidence="1 2">ET-90</strain>
    </source>
</reference>
<organism evidence="1 2">
    <name type="scientific">Pantoea vagans</name>
    <dbReference type="NCBI Taxonomy" id="470934"/>
    <lineage>
        <taxon>Bacteria</taxon>
        <taxon>Pseudomonadati</taxon>
        <taxon>Pseudomonadota</taxon>
        <taxon>Gammaproteobacteria</taxon>
        <taxon>Enterobacterales</taxon>
        <taxon>Erwiniaceae</taxon>
        <taxon>Pantoea</taxon>
    </lineage>
</organism>
<dbReference type="EMBL" id="RCNL01000003">
    <property type="protein sequence ID" value="TXL78992.1"/>
    <property type="molecule type" value="Genomic_DNA"/>
</dbReference>
<keyword evidence="2" id="KW-1185">Reference proteome</keyword>
<name>A0ABY3LG89_9GAMM</name>
<comment type="caution">
    <text evidence="1">The sequence shown here is derived from an EMBL/GenBank/DDBJ whole genome shotgun (WGS) entry which is preliminary data.</text>
</comment>
<accession>A0ABY3LG89</accession>
<sequence length="66" mass="7741">MKKTWFTHDPVDTATANELISRYNARNIHTQKTLAADPRLWLVSALLPEGNREPRRDKTYENKCWA</sequence>
<protein>
    <recommendedName>
        <fullName evidence="3">Transposase</fullName>
    </recommendedName>
</protein>
<proteinExistence type="predicted"/>